<reference evidence="2 3" key="1">
    <citation type="submission" date="2023-07" db="EMBL/GenBank/DDBJ databases">
        <title>Sorghum-associated microbial communities from plants grown in Nebraska, USA.</title>
        <authorList>
            <person name="Schachtman D."/>
        </authorList>
    </citation>
    <scope>NUCLEOTIDE SEQUENCE [LARGE SCALE GENOMIC DNA]</scope>
    <source>
        <strain evidence="2 3">BE313</strain>
    </source>
</reference>
<name>A0ABU2CAR7_9BURK</name>
<sequence>MVFTSPVFRPFNSYDSFWTPVPDADGMVRASRAYLCQCGRPIFFRNSVCLACGAPLGYEVDSARLQSLVPVPDQPGQWALWHDTQGGHYQRCANLDAVGCNWLVPGNAPPGSVCLACSLNRTVPDLSQPQNLAAWRALEIAKRHLVAQLLSMGLPVVSKMTADAAQGVAFDFLQPHPDKPVLTGHDEGIITLNIEEADDARREQVRNAMGEPYRTLLGHLRHEVGHYYWDRLVRDTLWLDDYRALFGDERADYAEALNRNYTQGPPPDWAQRFVSTYASSHPWEDWAETWAHYLHMVDTLGTAMRFGLDAKDVELPYAPFTRDALWRPDDPGAESFLHIANAWVELTGVLNEMSRSMGEHDFYPFVLTPPVVAKLQFIHCVVVQARQTQAAENVDQTQAQAQVQAQGQP</sequence>
<feature type="domain" description="Zinc-ribbon" evidence="1">
    <location>
        <begin position="34"/>
        <end position="128"/>
    </location>
</feature>
<comment type="caution">
    <text evidence="2">The sequence shown here is derived from an EMBL/GenBank/DDBJ whole genome shotgun (WGS) entry which is preliminary data.</text>
</comment>
<protein>
    <recommendedName>
        <fullName evidence="1">Zinc-ribbon domain-containing protein</fullName>
    </recommendedName>
</protein>
<evidence type="ECO:0000313" key="3">
    <source>
        <dbReference type="Proteomes" id="UP001180487"/>
    </source>
</evidence>
<gene>
    <name evidence="2" type="ORF">J2X19_003134</name>
</gene>
<accession>A0ABU2CAR7</accession>
<proteinExistence type="predicted"/>
<evidence type="ECO:0000313" key="2">
    <source>
        <dbReference type="EMBL" id="MDR7378440.1"/>
    </source>
</evidence>
<dbReference type="InterPro" id="IPR011201">
    <property type="entry name" value="Zinc-ribbon_6_bact"/>
</dbReference>
<keyword evidence="3" id="KW-1185">Reference proteome</keyword>
<dbReference type="Gene3D" id="3.40.390.70">
    <property type="match status" value="1"/>
</dbReference>
<dbReference type="Pfam" id="PF15887">
    <property type="entry name" value="Peptidase_Mx"/>
    <property type="match status" value="1"/>
</dbReference>
<dbReference type="Pfam" id="PF10005">
    <property type="entry name" value="Zn_ribbon_DZR_6"/>
    <property type="match status" value="1"/>
</dbReference>
<dbReference type="EMBL" id="JAVDXT010000003">
    <property type="protein sequence ID" value="MDR7378440.1"/>
    <property type="molecule type" value="Genomic_DNA"/>
</dbReference>
<dbReference type="PIRSF" id="PIRSF012641">
    <property type="entry name" value="UCP012641"/>
    <property type="match status" value="1"/>
</dbReference>
<dbReference type="InterPro" id="IPR031321">
    <property type="entry name" value="UCP012641"/>
</dbReference>
<dbReference type="RefSeq" id="WP_310374602.1">
    <property type="nucleotide sequence ID" value="NZ_JAVDXT010000003.1"/>
</dbReference>
<evidence type="ECO:0000259" key="1">
    <source>
        <dbReference type="Pfam" id="PF10005"/>
    </source>
</evidence>
<organism evidence="2 3">
    <name type="scientific">Rhodoferax ferrireducens</name>
    <dbReference type="NCBI Taxonomy" id="192843"/>
    <lineage>
        <taxon>Bacteria</taxon>
        <taxon>Pseudomonadati</taxon>
        <taxon>Pseudomonadota</taxon>
        <taxon>Betaproteobacteria</taxon>
        <taxon>Burkholderiales</taxon>
        <taxon>Comamonadaceae</taxon>
        <taxon>Rhodoferax</taxon>
    </lineage>
</organism>
<dbReference type="Proteomes" id="UP001180487">
    <property type="component" value="Unassembled WGS sequence"/>
</dbReference>